<dbReference type="PROSITE" id="PS50878">
    <property type="entry name" value="RT_POL"/>
    <property type="match status" value="1"/>
</dbReference>
<feature type="domain" description="Reverse transcriptase" evidence="1">
    <location>
        <begin position="1"/>
        <end position="151"/>
    </location>
</feature>
<dbReference type="PANTHER" id="PTHR21301">
    <property type="entry name" value="REVERSE TRANSCRIPTASE"/>
    <property type="match status" value="1"/>
</dbReference>
<organism evidence="2 3">
    <name type="scientific">Trichuris muris</name>
    <name type="common">Mouse whipworm</name>
    <dbReference type="NCBI Taxonomy" id="70415"/>
    <lineage>
        <taxon>Eukaryota</taxon>
        <taxon>Metazoa</taxon>
        <taxon>Ecdysozoa</taxon>
        <taxon>Nematoda</taxon>
        <taxon>Enoplea</taxon>
        <taxon>Dorylaimia</taxon>
        <taxon>Trichinellida</taxon>
        <taxon>Trichuridae</taxon>
        <taxon>Trichuris</taxon>
    </lineage>
</organism>
<proteinExistence type="predicted"/>
<dbReference type="Proteomes" id="UP000046395">
    <property type="component" value="Unassembled WGS sequence"/>
</dbReference>
<accession>A0A5S6QVQ2</accession>
<protein>
    <submittedName>
        <fullName evidence="3">Reverse transcriptase domain-containing protein</fullName>
    </submittedName>
</protein>
<dbReference type="InterPro" id="IPR058912">
    <property type="entry name" value="HTH_animal"/>
</dbReference>
<evidence type="ECO:0000259" key="1">
    <source>
        <dbReference type="PROSITE" id="PS50878"/>
    </source>
</evidence>
<dbReference type="Pfam" id="PF26215">
    <property type="entry name" value="HTH_animal"/>
    <property type="match status" value="1"/>
</dbReference>
<dbReference type="WBParaSite" id="TMUE_3000011214.1">
    <property type="protein sequence ID" value="TMUE_3000011214.1"/>
    <property type="gene ID" value="WBGene00301219"/>
</dbReference>
<keyword evidence="2" id="KW-1185">Reference proteome</keyword>
<name>A0A5S6QVQ2_TRIMR</name>
<evidence type="ECO:0000313" key="3">
    <source>
        <dbReference type="WBParaSite" id="TMUE_3000011214.1"/>
    </source>
</evidence>
<dbReference type="STRING" id="70415.A0A5S6QVQ2"/>
<dbReference type="AlphaFoldDB" id="A0A5S6QVQ2"/>
<dbReference type="PANTHER" id="PTHR21301:SF11">
    <property type="entry name" value="GIY-YIG DOMAIN-CONTAINING PROTEIN"/>
    <property type="match status" value="1"/>
</dbReference>
<sequence>MLAQRTKFNPFHVVKMVSFCMNEANYFRFQNRFYSQRNAVPTGSPLSPILAEVYMEHFEQIAFDDINLDIRPICFKRYVDDIFSITPTGTEEQFLEHLNVLHPENIVQTIEKETDNKLAFLDVLVIRGEDRLTTTVYRKPTNKDAYLHFTSHHPLSVKTDIVAGMVDRAIAICDKNFLGKELQHIKRIFTENGYPFKLITSIINRRLRPKPPNVLTSTAQGP</sequence>
<reference evidence="3" key="1">
    <citation type="submission" date="2019-12" db="UniProtKB">
        <authorList>
            <consortium name="WormBaseParasite"/>
        </authorList>
    </citation>
    <scope>IDENTIFICATION</scope>
</reference>
<evidence type="ECO:0000313" key="2">
    <source>
        <dbReference type="Proteomes" id="UP000046395"/>
    </source>
</evidence>
<dbReference type="InterPro" id="IPR000477">
    <property type="entry name" value="RT_dom"/>
</dbReference>